<dbReference type="InterPro" id="IPR011006">
    <property type="entry name" value="CheY-like_superfamily"/>
</dbReference>
<name>A0A1H1XKJ6_9ACTN</name>
<dbReference type="RefSeq" id="WP_091413870.1">
    <property type="nucleotide sequence ID" value="NZ_LT629749.1"/>
</dbReference>
<dbReference type="InterPro" id="IPR001789">
    <property type="entry name" value="Sig_transdc_resp-reg_receiver"/>
</dbReference>
<evidence type="ECO:0000259" key="4">
    <source>
        <dbReference type="PROSITE" id="PS50110"/>
    </source>
</evidence>
<organism evidence="5 6">
    <name type="scientific">Friedmanniella luteola</name>
    <dbReference type="NCBI Taxonomy" id="546871"/>
    <lineage>
        <taxon>Bacteria</taxon>
        <taxon>Bacillati</taxon>
        <taxon>Actinomycetota</taxon>
        <taxon>Actinomycetes</taxon>
        <taxon>Propionibacteriales</taxon>
        <taxon>Nocardioidaceae</taxon>
        <taxon>Friedmanniella</taxon>
    </lineage>
</organism>
<sequence length="128" mass="13271">MSGARILVVEDHPLNMKLVRDVLAVAGYEVVEARTGEEALVAARRQPPDLVLMDLQLPGIDGTETLRRLRAAGGLGAVPVVAVSASAMQGDRSRVQEAGFDGFIGKPLSIRALPGQLAGFLGGRASGG</sequence>
<dbReference type="SUPFAM" id="SSF52172">
    <property type="entry name" value="CheY-like"/>
    <property type="match status" value="1"/>
</dbReference>
<protein>
    <submittedName>
        <fullName evidence="5">Two-component system, cell cycle response regulator DivK</fullName>
    </submittedName>
</protein>
<dbReference type="OrthoDB" id="9800897at2"/>
<dbReference type="Proteomes" id="UP000199092">
    <property type="component" value="Chromosome I"/>
</dbReference>
<proteinExistence type="predicted"/>
<feature type="modified residue" description="4-aspartylphosphate" evidence="3">
    <location>
        <position position="54"/>
    </location>
</feature>
<dbReference type="Gene3D" id="3.40.50.2300">
    <property type="match status" value="1"/>
</dbReference>
<dbReference type="AlphaFoldDB" id="A0A1H1XKJ6"/>
<evidence type="ECO:0000256" key="1">
    <source>
        <dbReference type="ARBA" id="ARBA00022553"/>
    </source>
</evidence>
<feature type="domain" description="Response regulatory" evidence="4">
    <location>
        <begin position="5"/>
        <end position="121"/>
    </location>
</feature>
<keyword evidence="1 3" id="KW-0597">Phosphoprotein</keyword>
<dbReference type="PANTHER" id="PTHR45339:SF1">
    <property type="entry name" value="HYBRID SIGNAL TRANSDUCTION HISTIDINE KINASE J"/>
    <property type="match status" value="1"/>
</dbReference>
<evidence type="ECO:0000313" key="5">
    <source>
        <dbReference type="EMBL" id="SDT09216.1"/>
    </source>
</evidence>
<gene>
    <name evidence="5" type="ORF">SAMN04488543_3012</name>
</gene>
<dbReference type="Pfam" id="PF00072">
    <property type="entry name" value="Response_reg"/>
    <property type="match status" value="1"/>
</dbReference>
<dbReference type="PANTHER" id="PTHR45339">
    <property type="entry name" value="HYBRID SIGNAL TRANSDUCTION HISTIDINE KINASE J"/>
    <property type="match status" value="1"/>
</dbReference>
<keyword evidence="2" id="KW-0902">Two-component regulatory system</keyword>
<dbReference type="SMART" id="SM00448">
    <property type="entry name" value="REC"/>
    <property type="match status" value="1"/>
</dbReference>
<evidence type="ECO:0000313" key="6">
    <source>
        <dbReference type="Proteomes" id="UP000199092"/>
    </source>
</evidence>
<reference evidence="5 6" key="1">
    <citation type="submission" date="2016-10" db="EMBL/GenBank/DDBJ databases">
        <authorList>
            <person name="de Groot N.N."/>
        </authorList>
    </citation>
    <scope>NUCLEOTIDE SEQUENCE [LARGE SCALE GENOMIC DNA]</scope>
    <source>
        <strain evidence="5 6">DSM 21741</strain>
    </source>
</reference>
<dbReference type="STRING" id="546871.SAMN04488543_3012"/>
<evidence type="ECO:0000256" key="2">
    <source>
        <dbReference type="ARBA" id="ARBA00023012"/>
    </source>
</evidence>
<dbReference type="PROSITE" id="PS50110">
    <property type="entry name" value="RESPONSE_REGULATORY"/>
    <property type="match status" value="1"/>
</dbReference>
<evidence type="ECO:0000256" key="3">
    <source>
        <dbReference type="PROSITE-ProRule" id="PRU00169"/>
    </source>
</evidence>
<dbReference type="EMBL" id="LT629749">
    <property type="protein sequence ID" value="SDT09216.1"/>
    <property type="molecule type" value="Genomic_DNA"/>
</dbReference>
<accession>A0A1H1XKJ6</accession>
<dbReference type="GO" id="GO:0000160">
    <property type="term" value="P:phosphorelay signal transduction system"/>
    <property type="evidence" value="ECO:0007669"/>
    <property type="project" value="UniProtKB-KW"/>
</dbReference>
<keyword evidence="6" id="KW-1185">Reference proteome</keyword>